<evidence type="ECO:0000313" key="4">
    <source>
        <dbReference type="Proteomes" id="UP000487350"/>
    </source>
</evidence>
<dbReference type="InterPro" id="IPR000160">
    <property type="entry name" value="GGDEF_dom"/>
</dbReference>
<organism evidence="3 4">
    <name type="scientific">Caenimonas koreensis DSM 17982</name>
    <dbReference type="NCBI Taxonomy" id="1121255"/>
    <lineage>
        <taxon>Bacteria</taxon>
        <taxon>Pseudomonadati</taxon>
        <taxon>Pseudomonadota</taxon>
        <taxon>Betaproteobacteria</taxon>
        <taxon>Burkholderiales</taxon>
        <taxon>Comamonadaceae</taxon>
        <taxon>Caenimonas</taxon>
    </lineage>
</organism>
<dbReference type="PROSITE" id="PS50887">
    <property type="entry name" value="GGDEF"/>
    <property type="match status" value="1"/>
</dbReference>
<sequence length="257" mass="28269">MTTDFQPTRIQPHGGGSTSLAHLAAAAASHAVRDLACHVGVSLGLLKGNEERSCMDTATSLYNKNGLIAYGDKLLADCEAHHREMSVAVFDFTDLVEVRRIYGKRMVQGLTGVIVEKLLRLAGGHGFAARTGPTEFTVVMPAMGHDKALAAVQRVLGRPTRIEYEEQGCEVVLVPAFALETTGPDIESVEELYREVRRSIDEFQREEQRHREHAQRAHERHSHPMSLNGLMVDHPVTERVLHVEICPTVPAPLQSAA</sequence>
<evidence type="ECO:0000259" key="2">
    <source>
        <dbReference type="PROSITE" id="PS50887"/>
    </source>
</evidence>
<dbReference type="AlphaFoldDB" id="A0A844B274"/>
<dbReference type="SUPFAM" id="SSF55073">
    <property type="entry name" value="Nucleotide cyclase"/>
    <property type="match status" value="1"/>
</dbReference>
<dbReference type="InterPro" id="IPR029787">
    <property type="entry name" value="Nucleotide_cyclase"/>
</dbReference>
<protein>
    <submittedName>
        <fullName evidence="3">Diguanylate cyclase</fullName>
    </submittedName>
</protein>
<keyword evidence="4" id="KW-1185">Reference proteome</keyword>
<feature type="region of interest" description="Disordered" evidence="1">
    <location>
        <begin position="204"/>
        <end position="228"/>
    </location>
</feature>
<dbReference type="Gene3D" id="3.30.70.270">
    <property type="match status" value="1"/>
</dbReference>
<feature type="domain" description="GGDEF" evidence="2">
    <location>
        <begin position="83"/>
        <end position="217"/>
    </location>
</feature>
<evidence type="ECO:0000313" key="3">
    <source>
        <dbReference type="EMBL" id="MRD45799.1"/>
    </source>
</evidence>
<proteinExistence type="predicted"/>
<accession>A0A844B274</accession>
<dbReference type="Pfam" id="PF00990">
    <property type="entry name" value="GGDEF"/>
    <property type="match status" value="1"/>
</dbReference>
<dbReference type="EMBL" id="WJBU01000001">
    <property type="protein sequence ID" value="MRD45799.1"/>
    <property type="molecule type" value="Genomic_DNA"/>
</dbReference>
<dbReference type="RefSeq" id="WP_153583147.1">
    <property type="nucleotide sequence ID" value="NZ_WJBU01000001.1"/>
</dbReference>
<dbReference type="InterPro" id="IPR043128">
    <property type="entry name" value="Rev_trsase/Diguanyl_cyclase"/>
</dbReference>
<evidence type="ECO:0000256" key="1">
    <source>
        <dbReference type="SAM" id="MobiDB-lite"/>
    </source>
</evidence>
<dbReference type="OrthoDB" id="8893711at2"/>
<reference evidence="3 4" key="1">
    <citation type="submission" date="2019-11" db="EMBL/GenBank/DDBJ databases">
        <title>Caenimonas koreensis gen. nov., sp. nov., isolated from activated sludge.</title>
        <authorList>
            <person name="Seung H.R."/>
        </authorList>
    </citation>
    <scope>NUCLEOTIDE SEQUENCE [LARGE SCALE GENOMIC DNA]</scope>
    <source>
        <strain evidence="3 4">EMB320</strain>
    </source>
</reference>
<name>A0A844B274_9BURK</name>
<gene>
    <name evidence="3" type="ORF">GHT07_00795</name>
</gene>
<comment type="caution">
    <text evidence="3">The sequence shown here is derived from an EMBL/GenBank/DDBJ whole genome shotgun (WGS) entry which is preliminary data.</text>
</comment>
<dbReference type="Proteomes" id="UP000487350">
    <property type="component" value="Unassembled WGS sequence"/>
</dbReference>
<feature type="compositionally biased region" description="Basic and acidic residues" evidence="1">
    <location>
        <begin position="204"/>
        <end position="217"/>
    </location>
</feature>